<dbReference type="CDD" id="cd08500">
    <property type="entry name" value="PBP2_NikA_DppA_OppA_like_4"/>
    <property type="match status" value="1"/>
</dbReference>
<reference evidence="3 4" key="1">
    <citation type="submission" date="2019-06" db="EMBL/GenBank/DDBJ databases">
        <title>Genome sequence of Litorilinea aerophila BAA-2444.</title>
        <authorList>
            <person name="Maclea K.S."/>
            <person name="Maurais E.G."/>
            <person name="Iannazzi L.C."/>
        </authorList>
    </citation>
    <scope>NUCLEOTIDE SEQUENCE [LARGE SCALE GENOMIC DNA]</scope>
    <source>
        <strain evidence="3 4">ATCC BAA-2444</strain>
    </source>
</reference>
<evidence type="ECO:0000256" key="1">
    <source>
        <dbReference type="SAM" id="MobiDB-lite"/>
    </source>
</evidence>
<feature type="compositionally biased region" description="Low complexity" evidence="1">
    <location>
        <begin position="30"/>
        <end position="74"/>
    </location>
</feature>
<dbReference type="GO" id="GO:0015833">
    <property type="term" value="P:peptide transport"/>
    <property type="evidence" value="ECO:0007669"/>
    <property type="project" value="TreeGrafter"/>
</dbReference>
<proteinExistence type="predicted"/>
<dbReference type="PANTHER" id="PTHR30290">
    <property type="entry name" value="PERIPLASMIC BINDING COMPONENT OF ABC TRANSPORTER"/>
    <property type="match status" value="1"/>
</dbReference>
<dbReference type="AlphaFoldDB" id="A0A540VHJ1"/>
<feature type="domain" description="Solute-binding protein family 5" evidence="2">
    <location>
        <begin position="175"/>
        <end position="588"/>
    </location>
</feature>
<feature type="region of interest" description="Disordered" evidence="1">
    <location>
        <begin position="30"/>
        <end position="80"/>
    </location>
</feature>
<dbReference type="PROSITE" id="PS51257">
    <property type="entry name" value="PROKAR_LIPOPROTEIN"/>
    <property type="match status" value="1"/>
</dbReference>
<dbReference type="OrthoDB" id="3720945at2"/>
<dbReference type="PANTHER" id="PTHR30290:SF62">
    <property type="entry name" value="OLIGOPEPTIDE ABC TRANSPORTER, PERIPLASMIC OLIGOPEPTIDE-BINDING PROTEIN"/>
    <property type="match status" value="1"/>
</dbReference>
<gene>
    <name evidence="3" type="ORF">FKZ61_09165</name>
</gene>
<dbReference type="InterPro" id="IPR039424">
    <property type="entry name" value="SBP_5"/>
</dbReference>
<dbReference type="EMBL" id="VIGC01000009">
    <property type="protein sequence ID" value="TQE96236.1"/>
    <property type="molecule type" value="Genomic_DNA"/>
</dbReference>
<dbReference type="Gene3D" id="3.10.105.10">
    <property type="entry name" value="Dipeptide-binding Protein, Domain 3"/>
    <property type="match status" value="1"/>
</dbReference>
<dbReference type="Gene3D" id="3.40.190.10">
    <property type="entry name" value="Periplasmic binding protein-like II"/>
    <property type="match status" value="1"/>
</dbReference>
<organism evidence="3 4">
    <name type="scientific">Litorilinea aerophila</name>
    <dbReference type="NCBI Taxonomy" id="1204385"/>
    <lineage>
        <taxon>Bacteria</taxon>
        <taxon>Bacillati</taxon>
        <taxon>Chloroflexota</taxon>
        <taxon>Caldilineae</taxon>
        <taxon>Caldilineales</taxon>
        <taxon>Caldilineaceae</taxon>
        <taxon>Litorilinea</taxon>
    </lineage>
</organism>
<dbReference type="InterPro" id="IPR000914">
    <property type="entry name" value="SBP_5_dom"/>
</dbReference>
<protein>
    <recommendedName>
        <fullName evidence="2">Solute-binding protein family 5 domain-containing protein</fullName>
    </recommendedName>
</protein>
<feature type="region of interest" description="Disordered" evidence="1">
    <location>
        <begin position="621"/>
        <end position="648"/>
    </location>
</feature>
<dbReference type="Pfam" id="PF00496">
    <property type="entry name" value="SBP_bac_5"/>
    <property type="match status" value="1"/>
</dbReference>
<feature type="compositionally biased region" description="Acidic residues" evidence="1">
    <location>
        <begin position="639"/>
        <end position="648"/>
    </location>
</feature>
<dbReference type="SUPFAM" id="SSF53850">
    <property type="entry name" value="Periplasmic binding protein-like II"/>
    <property type="match status" value="1"/>
</dbReference>
<dbReference type="GO" id="GO:1904680">
    <property type="term" value="F:peptide transmembrane transporter activity"/>
    <property type="evidence" value="ECO:0007669"/>
    <property type="project" value="TreeGrafter"/>
</dbReference>
<dbReference type="Proteomes" id="UP000317371">
    <property type="component" value="Unassembled WGS sequence"/>
</dbReference>
<dbReference type="InParanoid" id="A0A540VHJ1"/>
<evidence type="ECO:0000313" key="3">
    <source>
        <dbReference type="EMBL" id="TQE96236.1"/>
    </source>
</evidence>
<evidence type="ECO:0000313" key="4">
    <source>
        <dbReference type="Proteomes" id="UP000317371"/>
    </source>
</evidence>
<accession>A0A540VHJ1</accession>
<evidence type="ECO:0000259" key="2">
    <source>
        <dbReference type="Pfam" id="PF00496"/>
    </source>
</evidence>
<comment type="caution">
    <text evidence="3">The sequence shown here is derived from an EMBL/GenBank/DDBJ whole genome shotgun (WGS) entry which is preliminary data.</text>
</comment>
<keyword evidence="4" id="KW-1185">Reference proteome</keyword>
<name>A0A540VHJ1_9CHLR</name>
<sequence>MLTMSHKRLFLLVSLLAFLALMLAACGRRNQTPTPAPTAQAEAPVQAPAATQGDASAETAANSEAAGAETTGAEDTSDRTYPFQYGTLAEYEAATGNTITQFNESPLLAQKVANGELPPVEERLPKEPVVVQPLFAVGEYGGELAGPATSPTCCGWDEIEVRLQKLFTIGPDLVTIIPNIAKGYEISDDQTTYTIYLREGHRWSDGEPFTAEDFRFYYEDVVSNPELSPVPPSLYLVGGELAKFEVIDETTVRYTFAEPNPGFIVALGSEFGNRGFLPAHYFKQFHIDYNPDANTLAEEQGYADWVELFNAKKVPYNYTWNLGAETDPYAPTLNTFVFAREDSFGNKYYERNPYFFKVDVAGNQLPYTDSVRRILVEDLQVQDLKAIAGEYTHHGWGKLLSVPTYRENEEAGNYRTVMVPYERGNEYAIMFNFTVEDPVLREIFWDPRFRQAMSLAINREEINQLVYFGLATPSQAAPTPNSLYYEPWMTDYYAEYDPERANQLLDEMGLDQRDASGYRLRPDGETLFLNFQVSVPEEAWQKIGELVTDYWNAVGVKTNYKIIDVGLYNELRDGNAVQLAGWALDITDIEDISNGLGNLRPYWGARASGHPWQEWLLEQERKEKAQQAGEGTEAQSQEAGEEEIVGEEPPDEIKELWELGEQYLALPYRSEEQIAVGKEFYRKAFEPLYMIGTIQRPPQPLLFKKNLCNTPPEGTQGVWSWSYRQWVLYMPEQWYFASDGECP</sequence>